<evidence type="ECO:0000313" key="1">
    <source>
        <dbReference type="EMBL" id="MPN19353.1"/>
    </source>
</evidence>
<protein>
    <recommendedName>
        <fullName evidence="2">Hydrolase YxeP</fullName>
    </recommendedName>
</protein>
<name>A0A645G601_9ZZZZ</name>
<comment type="caution">
    <text evidence="1">The sequence shown here is derived from an EMBL/GenBank/DDBJ whole genome shotgun (WGS) entry which is preliminary data.</text>
</comment>
<evidence type="ECO:0008006" key="2">
    <source>
        <dbReference type="Google" id="ProtNLM"/>
    </source>
</evidence>
<proteinExistence type="predicted"/>
<dbReference type="AlphaFoldDB" id="A0A645G601"/>
<dbReference type="Gene3D" id="3.40.630.10">
    <property type="entry name" value="Zn peptidases"/>
    <property type="match status" value="1"/>
</dbReference>
<organism evidence="1">
    <name type="scientific">bioreactor metagenome</name>
    <dbReference type="NCBI Taxonomy" id="1076179"/>
    <lineage>
        <taxon>unclassified sequences</taxon>
        <taxon>metagenomes</taxon>
        <taxon>ecological metagenomes</taxon>
    </lineage>
</organism>
<dbReference type="SUPFAM" id="SSF53187">
    <property type="entry name" value="Zn-dependent exopeptidases"/>
    <property type="match status" value="1"/>
</dbReference>
<accession>A0A645G601</accession>
<gene>
    <name evidence="1" type="ORF">SDC9_166721</name>
</gene>
<dbReference type="EMBL" id="VSSQ01066897">
    <property type="protein sequence ID" value="MPN19353.1"/>
    <property type="molecule type" value="Genomic_DNA"/>
</dbReference>
<sequence>MGGEDFAEYTAYAPASFYMLGGGGTAPQHSDHFVIEEEAFETGVALYAQIALDALAK</sequence>
<reference evidence="1" key="1">
    <citation type="submission" date="2019-08" db="EMBL/GenBank/DDBJ databases">
        <authorList>
            <person name="Kucharzyk K."/>
            <person name="Murdoch R.W."/>
            <person name="Higgins S."/>
            <person name="Loffler F."/>
        </authorList>
    </citation>
    <scope>NUCLEOTIDE SEQUENCE</scope>
</reference>